<feature type="transmembrane region" description="Helical" evidence="1">
    <location>
        <begin position="28"/>
        <end position="47"/>
    </location>
</feature>
<comment type="caution">
    <text evidence="2">The sequence shown here is derived from an EMBL/GenBank/DDBJ whole genome shotgun (WGS) entry which is preliminary data.</text>
</comment>
<keyword evidence="1" id="KW-0472">Membrane</keyword>
<proteinExistence type="predicted"/>
<reference evidence="2 3" key="1">
    <citation type="submission" date="2012-04" db="EMBL/GenBank/DDBJ databases">
        <authorList>
            <person name="Genoscope - CEA"/>
        </authorList>
    </citation>
    <scope>NUCLEOTIDE SEQUENCE [LARGE SCALE GENOMIC DNA]</scope>
    <source>
        <strain evidence="2 3">9432</strain>
    </source>
</reference>
<evidence type="ECO:0000313" key="2">
    <source>
        <dbReference type="EMBL" id="CCH92081.1"/>
    </source>
</evidence>
<protein>
    <submittedName>
        <fullName evidence="2">Uncharacterized protein</fullName>
    </submittedName>
</protein>
<evidence type="ECO:0000256" key="1">
    <source>
        <dbReference type="SAM" id="Phobius"/>
    </source>
</evidence>
<dbReference type="Proteomes" id="UP000005806">
    <property type="component" value="Unassembled WGS sequence"/>
</dbReference>
<keyword evidence="1" id="KW-1133">Transmembrane helix</keyword>
<keyword evidence="1" id="KW-0812">Transmembrane</keyword>
<gene>
    <name evidence="2" type="ORF">MICCA_2070012</name>
</gene>
<organism evidence="2 3">
    <name type="scientific">Microcystis aeruginosa PCC 9432</name>
    <dbReference type="NCBI Taxonomy" id="1160280"/>
    <lineage>
        <taxon>Bacteria</taxon>
        <taxon>Bacillati</taxon>
        <taxon>Cyanobacteriota</taxon>
        <taxon>Cyanophyceae</taxon>
        <taxon>Oscillatoriophycideae</taxon>
        <taxon>Chroococcales</taxon>
        <taxon>Microcystaceae</taxon>
        <taxon>Microcystis</taxon>
    </lineage>
</organism>
<sequence length="48" mass="5870">MKEKKQLETNQNERERQIERLINSAKTLRLLIFYLNFLPNIIFSNFLT</sequence>
<dbReference type="EMBL" id="CAIH01000121">
    <property type="protein sequence ID" value="CCH92081.1"/>
    <property type="molecule type" value="Genomic_DNA"/>
</dbReference>
<name>A0A822L6L1_MICAE</name>
<evidence type="ECO:0000313" key="3">
    <source>
        <dbReference type="Proteomes" id="UP000005806"/>
    </source>
</evidence>
<accession>A0A822L6L1</accession>
<dbReference type="AlphaFoldDB" id="A0A822L6L1"/>